<evidence type="ECO:0000313" key="2">
    <source>
        <dbReference type="EMBL" id="MEM0575418.1"/>
    </source>
</evidence>
<protein>
    <recommendedName>
        <fullName evidence="4">Lysine transporter LysE</fullName>
    </recommendedName>
</protein>
<feature type="transmembrane region" description="Helical" evidence="1">
    <location>
        <begin position="152"/>
        <end position="172"/>
    </location>
</feature>
<dbReference type="EMBL" id="JBCGDP010000002">
    <property type="protein sequence ID" value="MEM0575418.1"/>
    <property type="molecule type" value="Genomic_DNA"/>
</dbReference>
<keyword evidence="1" id="KW-1133">Transmembrane helix</keyword>
<feature type="transmembrane region" description="Helical" evidence="1">
    <location>
        <begin position="184"/>
        <end position="203"/>
    </location>
</feature>
<feature type="transmembrane region" description="Helical" evidence="1">
    <location>
        <begin position="7"/>
        <end position="34"/>
    </location>
</feature>
<dbReference type="Proteomes" id="UP001468798">
    <property type="component" value="Unassembled WGS sequence"/>
</dbReference>
<accession>A0ABU9NL59</accession>
<evidence type="ECO:0000256" key="1">
    <source>
        <dbReference type="SAM" id="Phobius"/>
    </source>
</evidence>
<feature type="transmembrane region" description="Helical" evidence="1">
    <location>
        <begin position="113"/>
        <end position="131"/>
    </location>
</feature>
<keyword evidence="1" id="KW-0472">Membrane</keyword>
<organism evidence="2 3">
    <name type="scientific">Flavobacterium polysaccharolyticum</name>
    <dbReference type="NCBI Taxonomy" id="3133148"/>
    <lineage>
        <taxon>Bacteria</taxon>
        <taxon>Pseudomonadati</taxon>
        <taxon>Bacteroidota</taxon>
        <taxon>Flavobacteriia</taxon>
        <taxon>Flavobacteriales</taxon>
        <taxon>Flavobacteriaceae</taxon>
        <taxon>Flavobacterium</taxon>
    </lineage>
</organism>
<evidence type="ECO:0000313" key="3">
    <source>
        <dbReference type="Proteomes" id="UP001468798"/>
    </source>
</evidence>
<keyword evidence="3" id="KW-1185">Reference proteome</keyword>
<keyword evidence="1" id="KW-0812">Transmembrane</keyword>
<evidence type="ECO:0008006" key="4">
    <source>
        <dbReference type="Google" id="ProtNLM"/>
    </source>
</evidence>
<sequence>MRILKNLFFGFLVSFLGSLPLGYLNIVGVAILAHSKWQSLVLYLLGVILVEVVVVYGTIFFVNQLVANKKWMKNIDFFAIFFLLGLAVVFRLSSNDSAASVDFLKEYVAYSSFFIGLVLCALNFLQIPFWVGWNLYLVNANRIVLTHRLQHFYLLGIIFGTFLGMLLAIVVLDSLAQKNFSFTSYILPVFIPIFFVILAVFQMRKVHKKYLK</sequence>
<name>A0ABU9NL59_9FLAO</name>
<dbReference type="RefSeq" id="WP_342690517.1">
    <property type="nucleotide sequence ID" value="NZ_JBCGDP010000002.1"/>
</dbReference>
<comment type="caution">
    <text evidence="2">The sequence shown here is derived from an EMBL/GenBank/DDBJ whole genome shotgun (WGS) entry which is preliminary data.</text>
</comment>
<reference evidence="2 3" key="1">
    <citation type="submission" date="2024-03" db="EMBL/GenBank/DDBJ databases">
        <title>Two novel species of the genus Flavobacterium exhibiting potentially degradation of complex polysaccharides.</title>
        <authorList>
            <person name="Lian X."/>
        </authorList>
    </citation>
    <scope>NUCLEOTIDE SEQUENCE [LARGE SCALE GENOMIC DNA]</scope>
    <source>
        <strain evidence="2 3">N6</strain>
    </source>
</reference>
<proteinExistence type="predicted"/>
<feature type="transmembrane region" description="Helical" evidence="1">
    <location>
        <begin position="40"/>
        <end position="62"/>
    </location>
</feature>
<gene>
    <name evidence="2" type="ORF">WFZ86_02820</name>
</gene>
<feature type="transmembrane region" description="Helical" evidence="1">
    <location>
        <begin position="74"/>
        <end position="93"/>
    </location>
</feature>